<dbReference type="EMBL" id="JBBXMP010000002">
    <property type="protein sequence ID" value="KAL0071725.1"/>
    <property type="molecule type" value="Genomic_DNA"/>
</dbReference>
<evidence type="ECO:0000256" key="8">
    <source>
        <dbReference type="SAM" id="MobiDB-lite"/>
    </source>
</evidence>
<feature type="compositionally biased region" description="Polar residues" evidence="8">
    <location>
        <begin position="357"/>
        <end position="366"/>
    </location>
</feature>
<comment type="caution">
    <text evidence="10">The sequence shown here is derived from an EMBL/GenBank/DDBJ whole genome shotgun (WGS) entry which is preliminary data.</text>
</comment>
<name>A0ABR3AE16_9AGAR</name>
<comment type="similarity">
    <text evidence="2">Belongs to the CWC25 family.</text>
</comment>
<evidence type="ECO:0000256" key="1">
    <source>
        <dbReference type="ARBA" id="ARBA00004123"/>
    </source>
</evidence>
<evidence type="ECO:0000256" key="6">
    <source>
        <dbReference type="ARBA" id="ARBA00023187"/>
    </source>
</evidence>
<evidence type="ECO:0000313" key="11">
    <source>
        <dbReference type="Proteomes" id="UP001437256"/>
    </source>
</evidence>
<keyword evidence="6" id="KW-0508">mRNA splicing</keyword>
<organism evidence="10 11">
    <name type="scientific">Marasmius tenuissimus</name>
    <dbReference type="NCBI Taxonomy" id="585030"/>
    <lineage>
        <taxon>Eukaryota</taxon>
        <taxon>Fungi</taxon>
        <taxon>Dikarya</taxon>
        <taxon>Basidiomycota</taxon>
        <taxon>Agaricomycotina</taxon>
        <taxon>Agaricomycetes</taxon>
        <taxon>Agaricomycetidae</taxon>
        <taxon>Agaricales</taxon>
        <taxon>Marasmiineae</taxon>
        <taxon>Marasmiaceae</taxon>
        <taxon>Marasmius</taxon>
    </lineage>
</organism>
<evidence type="ECO:0000256" key="5">
    <source>
        <dbReference type="ARBA" id="ARBA00023054"/>
    </source>
</evidence>
<keyword evidence="3" id="KW-0507">mRNA processing</keyword>
<dbReference type="Proteomes" id="UP001437256">
    <property type="component" value="Unassembled WGS sequence"/>
</dbReference>
<dbReference type="InterPro" id="IPR019339">
    <property type="entry name" value="CIR_N_dom"/>
</dbReference>
<sequence>MGGGDLNMKKSWHPLLLKNQERVWLEEKKALEEKKKLDQLRKEKEEERQLQELQRLQEEQTGKKRTEKLEWMYSTPATGSSQNPNELEDYLLGKKRVDKILTADENAKIGAAHKNFIAVQNANNVRDIAAKVREDPLFAIKQQEQAAYEALMANPLRLREMQERNGIKPQKDKKEKKREKEEKKRLKRERKEGKRRELDRRYSRSPSPRGDSSYRRRSRTPDDYRRHRSSTLSERRRSPSPYDRRRSPSPHSRRDGRRSNHRDDARRISRSPDRYSHNYRRDTGETLEDEGYGSRSTRSRPSSDDSGARRRSRSRTPDRSHRKRSRSPSIHRDGPPSYVKRPRRTPPPTDNYRSNHHPSTSSQSANDRAARLAAMSTDAKSMDIERQERLKQLLEKEKADLAAEEAARSKSKGMGDFLSNEQKRVFGGSGGLEERIRRGRGGMVIDAD</sequence>
<feature type="compositionally biased region" description="Basic and acidic residues" evidence="8">
    <location>
        <begin position="233"/>
        <end position="246"/>
    </location>
</feature>
<evidence type="ECO:0000256" key="3">
    <source>
        <dbReference type="ARBA" id="ARBA00022664"/>
    </source>
</evidence>
<feature type="domain" description="CBF1-interacting co-repressor CIR N-terminal" evidence="9">
    <location>
        <begin position="11"/>
        <end position="47"/>
    </location>
</feature>
<feature type="compositionally biased region" description="Basic residues" evidence="8">
    <location>
        <begin position="309"/>
        <end position="326"/>
    </location>
</feature>
<dbReference type="SMART" id="SM01083">
    <property type="entry name" value="Cir_N"/>
    <property type="match status" value="1"/>
</dbReference>
<reference evidence="10 11" key="1">
    <citation type="submission" date="2024-05" db="EMBL/GenBank/DDBJ databases">
        <title>A draft genome resource for the thread blight pathogen Marasmius tenuissimus strain MS-2.</title>
        <authorList>
            <person name="Yulfo-Soto G.E."/>
            <person name="Baruah I.K."/>
            <person name="Amoako-Attah I."/>
            <person name="Bukari Y."/>
            <person name="Meinhardt L.W."/>
            <person name="Bailey B.A."/>
            <person name="Cohen S.P."/>
        </authorList>
    </citation>
    <scope>NUCLEOTIDE SEQUENCE [LARGE SCALE GENOMIC DNA]</scope>
    <source>
        <strain evidence="10 11">MS-2</strain>
    </source>
</reference>
<evidence type="ECO:0000259" key="9">
    <source>
        <dbReference type="SMART" id="SM01083"/>
    </source>
</evidence>
<evidence type="ECO:0000256" key="7">
    <source>
        <dbReference type="ARBA" id="ARBA00023242"/>
    </source>
</evidence>
<feature type="compositionally biased region" description="Basic and acidic residues" evidence="8">
    <location>
        <begin position="257"/>
        <end position="284"/>
    </location>
</feature>
<feature type="region of interest" description="Disordered" evidence="8">
    <location>
        <begin position="35"/>
        <end position="86"/>
    </location>
</feature>
<keyword evidence="11" id="KW-1185">Reference proteome</keyword>
<gene>
    <name evidence="10" type="primary">CWC25</name>
    <name evidence="10" type="ORF">AAF712_000647</name>
</gene>
<protein>
    <submittedName>
        <fullName evidence="10">RNA-splicing factor</fullName>
    </submittedName>
</protein>
<dbReference type="PANTHER" id="PTHR16196:SF0">
    <property type="entry name" value="PRE-MRNA-SPLICING FACTOR CWC25 HOMOLOG"/>
    <property type="match status" value="1"/>
</dbReference>
<feature type="compositionally biased region" description="Basic and acidic residues" evidence="8">
    <location>
        <begin position="157"/>
        <end position="202"/>
    </location>
</feature>
<keyword evidence="7" id="KW-0539">Nucleus</keyword>
<accession>A0ABR3AE16</accession>
<comment type="subcellular location">
    <subcellularLocation>
        <location evidence="1">Nucleus</location>
    </subcellularLocation>
</comment>
<evidence type="ECO:0000256" key="4">
    <source>
        <dbReference type="ARBA" id="ARBA00022728"/>
    </source>
</evidence>
<feature type="region of interest" description="Disordered" evidence="8">
    <location>
        <begin position="157"/>
        <end position="383"/>
    </location>
</feature>
<keyword evidence="4" id="KW-0747">Spliceosome</keyword>
<dbReference type="Pfam" id="PF12542">
    <property type="entry name" value="CWC25"/>
    <property type="match status" value="1"/>
</dbReference>
<keyword evidence="5" id="KW-0175">Coiled coil</keyword>
<feature type="compositionally biased region" description="Polar residues" evidence="8">
    <location>
        <begin position="75"/>
        <end position="85"/>
    </location>
</feature>
<dbReference type="InterPro" id="IPR051376">
    <property type="entry name" value="CWC25_splicing_factor"/>
</dbReference>
<evidence type="ECO:0000256" key="2">
    <source>
        <dbReference type="ARBA" id="ARBA00006695"/>
    </source>
</evidence>
<dbReference type="InterPro" id="IPR022209">
    <property type="entry name" value="CWC25"/>
</dbReference>
<proteinExistence type="inferred from homology"/>
<feature type="compositionally biased region" description="Basic and acidic residues" evidence="8">
    <location>
        <begin position="35"/>
        <end position="70"/>
    </location>
</feature>
<dbReference type="Pfam" id="PF10197">
    <property type="entry name" value="Cir_N"/>
    <property type="match status" value="1"/>
</dbReference>
<dbReference type="PANTHER" id="PTHR16196">
    <property type="entry name" value="CELL CYCLE CONTROL PROTEIN CWF25"/>
    <property type="match status" value="1"/>
</dbReference>
<evidence type="ECO:0000313" key="10">
    <source>
        <dbReference type="EMBL" id="KAL0071725.1"/>
    </source>
</evidence>
<feature type="region of interest" description="Disordered" evidence="8">
    <location>
        <begin position="404"/>
        <end position="448"/>
    </location>
</feature>